<comment type="caution">
    <text evidence="5">The sequence shown here is derived from an EMBL/GenBank/DDBJ whole genome shotgun (WGS) entry which is preliminary data.</text>
</comment>
<dbReference type="OrthoDB" id="9802649at2"/>
<gene>
    <name evidence="5" type="ORF">DRW07_12980</name>
</gene>
<organism evidence="5 6">
    <name type="scientific">Alteromonas sediminis</name>
    <dbReference type="NCBI Taxonomy" id="2259342"/>
    <lineage>
        <taxon>Bacteria</taxon>
        <taxon>Pseudomonadati</taxon>
        <taxon>Pseudomonadota</taxon>
        <taxon>Gammaproteobacteria</taxon>
        <taxon>Alteromonadales</taxon>
        <taxon>Alteromonadaceae</taxon>
        <taxon>Alteromonas/Salinimonas group</taxon>
        <taxon>Alteromonas</taxon>
    </lineage>
</organism>
<evidence type="ECO:0000259" key="4">
    <source>
        <dbReference type="Pfam" id="PF00535"/>
    </source>
</evidence>
<dbReference type="PANTHER" id="PTHR43685:SF5">
    <property type="entry name" value="GLYCOSYLTRANSFERASE EPSE-RELATED"/>
    <property type="match status" value="1"/>
</dbReference>
<evidence type="ECO:0000313" key="6">
    <source>
        <dbReference type="Proteomes" id="UP000275281"/>
    </source>
</evidence>
<keyword evidence="3 5" id="KW-0808">Transferase</keyword>
<dbReference type="InterPro" id="IPR001173">
    <property type="entry name" value="Glyco_trans_2-like"/>
</dbReference>
<dbReference type="Proteomes" id="UP000275281">
    <property type="component" value="Unassembled WGS sequence"/>
</dbReference>
<evidence type="ECO:0000313" key="5">
    <source>
        <dbReference type="EMBL" id="RPJ65725.1"/>
    </source>
</evidence>
<evidence type="ECO:0000256" key="3">
    <source>
        <dbReference type="ARBA" id="ARBA00022679"/>
    </source>
</evidence>
<name>A0A3N5YAE2_9ALTE</name>
<keyword evidence="6" id="KW-1185">Reference proteome</keyword>
<dbReference type="Gene3D" id="3.90.550.10">
    <property type="entry name" value="Spore Coat Polysaccharide Biosynthesis Protein SpsA, Chain A"/>
    <property type="match status" value="1"/>
</dbReference>
<accession>A0A3N5YAE2</accession>
<dbReference type="AlphaFoldDB" id="A0A3N5YAE2"/>
<dbReference type="InterPro" id="IPR050834">
    <property type="entry name" value="Glycosyltransf_2"/>
</dbReference>
<proteinExistence type="inferred from homology"/>
<dbReference type="RefSeq" id="WP_124028356.1">
    <property type="nucleotide sequence ID" value="NZ_JBHRSN010000007.1"/>
</dbReference>
<comment type="similarity">
    <text evidence="1">Belongs to the glycosyltransferase 2 family.</text>
</comment>
<keyword evidence="2" id="KW-0328">Glycosyltransferase</keyword>
<evidence type="ECO:0000256" key="2">
    <source>
        <dbReference type="ARBA" id="ARBA00022676"/>
    </source>
</evidence>
<dbReference type="PANTHER" id="PTHR43685">
    <property type="entry name" value="GLYCOSYLTRANSFERASE"/>
    <property type="match status" value="1"/>
</dbReference>
<protein>
    <submittedName>
        <fullName evidence="5">Glycosyltransferase</fullName>
    </submittedName>
</protein>
<dbReference type="Pfam" id="PF00535">
    <property type="entry name" value="Glycos_transf_2"/>
    <property type="match status" value="1"/>
</dbReference>
<dbReference type="EMBL" id="RPOK01000004">
    <property type="protein sequence ID" value="RPJ65725.1"/>
    <property type="molecule type" value="Genomic_DNA"/>
</dbReference>
<dbReference type="InterPro" id="IPR029044">
    <property type="entry name" value="Nucleotide-diphossugar_trans"/>
</dbReference>
<evidence type="ECO:0000256" key="1">
    <source>
        <dbReference type="ARBA" id="ARBA00006739"/>
    </source>
</evidence>
<feature type="domain" description="Glycosyltransferase 2-like" evidence="4">
    <location>
        <begin position="6"/>
        <end position="167"/>
    </location>
</feature>
<dbReference type="SUPFAM" id="SSF53448">
    <property type="entry name" value="Nucleotide-diphospho-sugar transferases"/>
    <property type="match status" value="1"/>
</dbReference>
<reference evidence="5 6" key="1">
    <citation type="submission" date="2018-11" db="EMBL/GenBank/DDBJ databases">
        <authorList>
            <person name="Ye M.-Q."/>
            <person name="Du Z.-J."/>
        </authorList>
    </citation>
    <scope>NUCLEOTIDE SEQUENCE [LARGE SCALE GENOMIC DNA]</scope>
    <source>
        <strain evidence="5 6">U0105</strain>
    </source>
</reference>
<sequence>MDHLVSVVMPMLNGNPEHIKQSIEGILKQTYKNFEFIIIDDGSNEETKQILQHYASRDSKIILLTNDKNYGVGYSLNKGLETAKGEFFARNDADDISRPERLKILVEHMANNPHLTLCGSDVEYIDMEGKIIGSHPISEDSELLKAELLLNSRICTPSTIVRTRAIKEVGGFPQVRNAEDYLLFLKLIEKGYLFGGLRKSLLSYRINENSLTRKHRDDQLKIALGGSYKHVCREIEPIDEFAFKRFWLSVASQGENRMLLSDLSKVRPILKFIRREPSYSKAWGGILKWVFWTGLNKNSSFRDLVIASYFRFIFRAF</sequence>
<dbReference type="GO" id="GO:0016757">
    <property type="term" value="F:glycosyltransferase activity"/>
    <property type="evidence" value="ECO:0007669"/>
    <property type="project" value="UniProtKB-KW"/>
</dbReference>